<gene>
    <name evidence="3" type="ORF">TRICI_002488</name>
</gene>
<dbReference type="Gene3D" id="1.20.1270.60">
    <property type="entry name" value="Arfaptin homology (AH) domain/BAR domain"/>
    <property type="match status" value="1"/>
</dbReference>
<dbReference type="VEuPathDB" id="FungiDB:TRICI_002488"/>
<dbReference type="PANTHER" id="PTHR38407:SF1">
    <property type="entry name" value="PROTEIN IVY1"/>
    <property type="match status" value="1"/>
</dbReference>
<protein>
    <recommendedName>
        <fullName evidence="5">IMD domain-containing protein</fullName>
    </recommendedName>
</protein>
<feature type="coiled-coil region" evidence="1">
    <location>
        <begin position="173"/>
        <end position="211"/>
    </location>
</feature>
<dbReference type="GO" id="GO:0042144">
    <property type="term" value="P:vacuole fusion, non-autophagic"/>
    <property type="evidence" value="ECO:0007669"/>
    <property type="project" value="InterPro"/>
</dbReference>
<sequence length="419" mass="45710">MATTSEDKGPRQPAHLSEFYSLFSNGKIASGEEEAGSVQGDNRSLFRNSSVASLNTMESSIAGHTTTASVTGSMFQPQNLPALITTREISDTLTCYSNVLDAAATYRDAIMQASAAAAQFGAALEECSRCKGAGKSSDGLLAAGGLEYMVSNHEQILANSIEASFEKPVKEQLDVLKNTADKNEQQFKAQLKEKTKQLRTQEKLNQKLARKRTRNLSEYRISLQELTYQIDEIDRLKYDYFQSAYELVQNTSTKILGHASSVVRAQVEIYEGIARKGWSGGGLDDLIANCPDPFADDDQHEEENDGINVYALEEEEDQHNLESNGTQQELRNQNSGSSGEGGGGLFGINGEEPRTKNRSEKIYSILSNNKSILPVKIPDEEDTSANFESDDNALSRSQSHSTLTGAPIASSSFNEDEVG</sequence>
<evidence type="ECO:0008006" key="5">
    <source>
        <dbReference type="Google" id="ProtNLM"/>
    </source>
</evidence>
<dbReference type="AlphaFoldDB" id="A0A642V6W9"/>
<evidence type="ECO:0000256" key="1">
    <source>
        <dbReference type="SAM" id="Coils"/>
    </source>
</evidence>
<dbReference type="OrthoDB" id="5594612at2759"/>
<dbReference type="Proteomes" id="UP000761534">
    <property type="component" value="Unassembled WGS sequence"/>
</dbReference>
<evidence type="ECO:0000256" key="2">
    <source>
        <dbReference type="SAM" id="MobiDB-lite"/>
    </source>
</evidence>
<evidence type="ECO:0000313" key="3">
    <source>
        <dbReference type="EMBL" id="KAA8915375.1"/>
    </source>
</evidence>
<feature type="compositionally biased region" description="Polar residues" evidence="2">
    <location>
        <begin position="392"/>
        <end position="413"/>
    </location>
</feature>
<proteinExistence type="predicted"/>
<comment type="caution">
    <text evidence="3">The sequence shown here is derived from an EMBL/GenBank/DDBJ whole genome shotgun (WGS) entry which is preliminary data.</text>
</comment>
<feature type="region of interest" description="Disordered" evidence="2">
    <location>
        <begin position="316"/>
        <end position="354"/>
    </location>
</feature>
<feature type="compositionally biased region" description="Polar residues" evidence="2">
    <location>
        <begin position="321"/>
        <end position="331"/>
    </location>
</feature>
<dbReference type="PANTHER" id="PTHR38407">
    <property type="entry name" value="PROTEIN IVY1"/>
    <property type="match status" value="1"/>
</dbReference>
<dbReference type="GO" id="GO:0000329">
    <property type="term" value="C:fungal-type vacuole membrane"/>
    <property type="evidence" value="ECO:0007669"/>
    <property type="project" value="InterPro"/>
</dbReference>
<dbReference type="GO" id="GO:0005543">
    <property type="term" value="F:phospholipid binding"/>
    <property type="evidence" value="ECO:0007669"/>
    <property type="project" value="InterPro"/>
</dbReference>
<accession>A0A642V6W9</accession>
<dbReference type="EMBL" id="SWFS01000169">
    <property type="protein sequence ID" value="KAA8915375.1"/>
    <property type="molecule type" value="Genomic_DNA"/>
</dbReference>
<dbReference type="InterPro" id="IPR037470">
    <property type="entry name" value="IVY1"/>
</dbReference>
<reference evidence="3" key="1">
    <citation type="journal article" date="2019" name="G3 (Bethesda)">
        <title>Genome Assemblies of Two Rare Opportunistic Yeast Pathogens: Diutina rugosa (syn. Candida rugosa) and Trichomonascus ciferrii (syn. Candida ciferrii).</title>
        <authorList>
            <person name="Mixao V."/>
            <person name="Saus E."/>
            <person name="Hansen A.P."/>
            <person name="Lass-Florl C."/>
            <person name="Gabaldon T."/>
        </authorList>
    </citation>
    <scope>NUCLEOTIDE SEQUENCE</scope>
    <source>
        <strain evidence="3">CBS 4856</strain>
    </source>
</reference>
<feature type="region of interest" description="Disordered" evidence="2">
    <location>
        <begin position="373"/>
        <end position="419"/>
    </location>
</feature>
<keyword evidence="1" id="KW-0175">Coiled coil</keyword>
<organism evidence="3 4">
    <name type="scientific">Trichomonascus ciferrii</name>
    <dbReference type="NCBI Taxonomy" id="44093"/>
    <lineage>
        <taxon>Eukaryota</taxon>
        <taxon>Fungi</taxon>
        <taxon>Dikarya</taxon>
        <taxon>Ascomycota</taxon>
        <taxon>Saccharomycotina</taxon>
        <taxon>Dipodascomycetes</taxon>
        <taxon>Dipodascales</taxon>
        <taxon>Trichomonascaceae</taxon>
        <taxon>Trichomonascus</taxon>
        <taxon>Trichomonascus ciferrii complex</taxon>
    </lineage>
</organism>
<keyword evidence="4" id="KW-1185">Reference proteome</keyword>
<evidence type="ECO:0000313" key="4">
    <source>
        <dbReference type="Proteomes" id="UP000761534"/>
    </source>
</evidence>
<dbReference type="InterPro" id="IPR027267">
    <property type="entry name" value="AH/BAR_dom_sf"/>
</dbReference>
<feature type="compositionally biased region" description="Gly residues" evidence="2">
    <location>
        <begin position="338"/>
        <end position="347"/>
    </location>
</feature>
<name>A0A642V6W9_9ASCO</name>
<feature type="compositionally biased region" description="Acidic residues" evidence="2">
    <location>
        <begin position="379"/>
        <end position="391"/>
    </location>
</feature>